<evidence type="ECO:0000313" key="3">
    <source>
        <dbReference type="Proteomes" id="UP000676428"/>
    </source>
</evidence>
<dbReference type="Pfam" id="PF03372">
    <property type="entry name" value="Exo_endo_phos"/>
    <property type="match status" value="1"/>
</dbReference>
<keyword evidence="2" id="KW-0378">Hydrolase</keyword>
<proteinExistence type="predicted"/>
<sequence>MMFTTGTAMAAELDTLRVATFNVSMEGGNYLTDAQKIPQPNTLYNLLQNNDNPQIRNIAEILQRVRPDIVLLNEFDYIAEPKQGVEAFTRHYLNQSQHGAAPIDYPYYYVAPVNTGEPSPYDLDHDGVASGKGADAWGFGWYPGQYGMVLLSRFPIDTANVRTFQLLKWSAMPGARRPIDPTTGKSWYSNEQWLALRLSSKSHWDIPVKVNEQWLHILASHPTPPVFDGPENRNGLRNHDEIRLWADYLSAGNNAAYIVDDAGHQGGLAPNVRFVLLGDMNSGPQKTAEQSGAVRQLLDHPRVNSQYEPVSLGGAEHAPNIAAAKAFTASWKERADYVLPSKLGFTIKSGGVFWPAKHQPLYRLVASRSASSDHRLVWLDLQLQPLKQ</sequence>
<organism evidence="2 3">
    <name type="scientific">Shewanella dokdonensis</name>
    <dbReference type="NCBI Taxonomy" id="712036"/>
    <lineage>
        <taxon>Bacteria</taxon>
        <taxon>Pseudomonadati</taxon>
        <taxon>Pseudomonadota</taxon>
        <taxon>Gammaproteobacteria</taxon>
        <taxon>Alteromonadales</taxon>
        <taxon>Shewanellaceae</taxon>
        <taxon>Shewanella</taxon>
    </lineage>
</organism>
<dbReference type="EMBL" id="CP074572">
    <property type="protein sequence ID" value="QVK24848.1"/>
    <property type="molecule type" value="Genomic_DNA"/>
</dbReference>
<dbReference type="Gene3D" id="3.60.10.10">
    <property type="entry name" value="Endonuclease/exonuclease/phosphatase"/>
    <property type="match status" value="1"/>
</dbReference>
<keyword evidence="2" id="KW-0540">Nuclease</keyword>
<name>A0ABX8DJ68_9GAMM</name>
<feature type="domain" description="Endonuclease/exonuclease/phosphatase" evidence="1">
    <location>
        <begin position="20"/>
        <end position="374"/>
    </location>
</feature>
<dbReference type="Proteomes" id="UP000676428">
    <property type="component" value="Chromosome"/>
</dbReference>
<dbReference type="GO" id="GO:0004519">
    <property type="term" value="F:endonuclease activity"/>
    <property type="evidence" value="ECO:0007669"/>
    <property type="project" value="UniProtKB-KW"/>
</dbReference>
<dbReference type="InterPro" id="IPR005135">
    <property type="entry name" value="Endo/exonuclease/phosphatase"/>
</dbReference>
<dbReference type="SUPFAM" id="SSF56219">
    <property type="entry name" value="DNase I-like"/>
    <property type="match status" value="1"/>
</dbReference>
<evidence type="ECO:0000313" key="2">
    <source>
        <dbReference type="EMBL" id="QVK24848.1"/>
    </source>
</evidence>
<reference evidence="2 3" key="1">
    <citation type="journal article" date="2012" name="Int. J. Syst. Evol. Microbiol.">
        <title>Shewanella dokdonensis sp. nov., isolated from seawater.</title>
        <authorList>
            <person name="Sung H.R."/>
            <person name="Yoon J.H."/>
            <person name="Ghim S.Y."/>
        </authorList>
    </citation>
    <scope>NUCLEOTIDE SEQUENCE [LARGE SCALE GENOMIC DNA]</scope>
    <source>
        <strain evidence="2 3">DSM 23626</strain>
    </source>
</reference>
<keyword evidence="2" id="KW-0255">Endonuclease</keyword>
<gene>
    <name evidence="2" type="ORF">KHX94_11995</name>
</gene>
<keyword evidence="3" id="KW-1185">Reference proteome</keyword>
<protein>
    <submittedName>
        <fullName evidence="2">Endonuclease/exonuclease/phosphatase family protein</fullName>
    </submittedName>
</protein>
<dbReference type="InterPro" id="IPR036691">
    <property type="entry name" value="Endo/exonu/phosph_ase_sf"/>
</dbReference>
<evidence type="ECO:0000259" key="1">
    <source>
        <dbReference type="Pfam" id="PF03372"/>
    </source>
</evidence>
<accession>A0ABX8DJ68</accession>